<evidence type="ECO:0000259" key="1">
    <source>
        <dbReference type="PROSITE" id="PS50151"/>
    </source>
</evidence>
<gene>
    <name evidence="2" type="ORF">GXN74_06095</name>
</gene>
<dbReference type="InterPro" id="IPR001943">
    <property type="entry name" value="UVR_dom"/>
</dbReference>
<evidence type="ECO:0000313" key="2">
    <source>
        <dbReference type="EMBL" id="NDL67308.1"/>
    </source>
</evidence>
<sequence>MMCEICHKEPATVFLTQIVNGQKIELHLCEKCAKEQQGALFNNNPSFQKFLSGLLDTAAAQSTTHLHTEEMSCPQCGMTLEEFKKTSKVGCAKCYEVFSEEFSPILKRLHGNVVHGGKRPEKLDAELRLLNRIGELESELKIALMQEAYEEAAKLRDQIKELKKGADLE</sequence>
<keyword evidence="3" id="KW-1185">Reference proteome</keyword>
<dbReference type="PANTHER" id="PTHR38430">
    <property type="entry name" value="PROTEIN-ARGININE KINASE ACTIVATOR PROTEIN"/>
    <property type="match status" value="1"/>
</dbReference>
<dbReference type="RefSeq" id="WP_162370037.1">
    <property type="nucleotide sequence ID" value="NZ_JAAEEH010000013.1"/>
</dbReference>
<protein>
    <recommendedName>
        <fullName evidence="1">UVR domain-containing protein</fullName>
    </recommendedName>
</protein>
<dbReference type="InterPro" id="IPR025542">
    <property type="entry name" value="YacH"/>
</dbReference>
<dbReference type="GO" id="GO:1990170">
    <property type="term" value="P:stress response to cadmium ion"/>
    <property type="evidence" value="ECO:0007669"/>
    <property type="project" value="TreeGrafter"/>
</dbReference>
<dbReference type="PANTHER" id="PTHR38430:SF1">
    <property type="entry name" value="PROTEIN-ARGININE KINASE ACTIVATOR PROTEIN"/>
    <property type="match status" value="1"/>
</dbReference>
<dbReference type="InterPro" id="IPR036876">
    <property type="entry name" value="UVR_dom_sf"/>
</dbReference>
<name>A0A7X5KN19_9FIRM</name>
<dbReference type="GO" id="GO:0046870">
    <property type="term" value="F:cadmium ion binding"/>
    <property type="evidence" value="ECO:0007669"/>
    <property type="project" value="TreeGrafter"/>
</dbReference>
<dbReference type="Gene3D" id="4.10.860.10">
    <property type="entry name" value="UVR domain"/>
    <property type="match status" value="1"/>
</dbReference>
<dbReference type="EMBL" id="JAAEEH010000013">
    <property type="protein sequence ID" value="NDL67308.1"/>
    <property type="molecule type" value="Genomic_DNA"/>
</dbReference>
<dbReference type="PROSITE" id="PS50151">
    <property type="entry name" value="UVR"/>
    <property type="match status" value="1"/>
</dbReference>
<feature type="domain" description="UVR" evidence="1">
    <location>
        <begin position="130"/>
        <end position="165"/>
    </location>
</feature>
<dbReference type="GO" id="GO:0005507">
    <property type="term" value="F:copper ion binding"/>
    <property type="evidence" value="ECO:0007669"/>
    <property type="project" value="TreeGrafter"/>
</dbReference>
<dbReference type="Proteomes" id="UP000461585">
    <property type="component" value="Unassembled WGS sequence"/>
</dbReference>
<accession>A0A7X5KN19</accession>
<dbReference type="SUPFAM" id="SSF46600">
    <property type="entry name" value="C-terminal UvrC-binding domain of UvrB"/>
    <property type="match status" value="1"/>
</dbReference>
<dbReference type="Pfam" id="PF02151">
    <property type="entry name" value="UVR"/>
    <property type="match status" value="1"/>
</dbReference>
<evidence type="ECO:0000313" key="3">
    <source>
        <dbReference type="Proteomes" id="UP000461585"/>
    </source>
</evidence>
<reference evidence="2 3" key="1">
    <citation type="submission" date="2020-01" db="EMBL/GenBank/DDBJ databases">
        <title>Anaeroalcalibacter tamaniensis gen. nov., sp. nov., moderately halophilic strictly anaerobic fermenter bacterium from mud volcano of Taman peninsula.</title>
        <authorList>
            <person name="Frolova A."/>
            <person name="Merkel A.Y."/>
            <person name="Slobodkin A.I."/>
        </authorList>
    </citation>
    <scope>NUCLEOTIDE SEQUENCE [LARGE SCALE GENOMIC DNA]</scope>
    <source>
        <strain evidence="2 3">F-3ap</strain>
    </source>
</reference>
<proteinExistence type="predicted"/>
<organism evidence="2 3">
    <name type="scientific">Anaerotalea alkaliphila</name>
    <dbReference type="NCBI Taxonomy" id="2662126"/>
    <lineage>
        <taxon>Bacteria</taxon>
        <taxon>Bacillati</taxon>
        <taxon>Bacillota</taxon>
        <taxon>Clostridia</taxon>
        <taxon>Eubacteriales</taxon>
        <taxon>Anaerotalea</taxon>
    </lineage>
</organism>
<comment type="caution">
    <text evidence="2">The sequence shown here is derived from an EMBL/GenBank/DDBJ whole genome shotgun (WGS) entry which is preliminary data.</text>
</comment>
<dbReference type="GO" id="GO:0008270">
    <property type="term" value="F:zinc ion binding"/>
    <property type="evidence" value="ECO:0007669"/>
    <property type="project" value="TreeGrafter"/>
</dbReference>
<dbReference type="GO" id="GO:0050897">
    <property type="term" value="F:cobalt ion binding"/>
    <property type="evidence" value="ECO:0007669"/>
    <property type="project" value="TreeGrafter"/>
</dbReference>
<dbReference type="GO" id="GO:1990169">
    <property type="term" value="P:stress response to copper ion"/>
    <property type="evidence" value="ECO:0007669"/>
    <property type="project" value="TreeGrafter"/>
</dbReference>
<dbReference type="AlphaFoldDB" id="A0A7X5KN19"/>
<dbReference type="PIRSF" id="PIRSF015034">
    <property type="entry name" value="YacH"/>
    <property type="match status" value="1"/>
</dbReference>